<keyword evidence="1" id="KW-0812">Transmembrane</keyword>
<evidence type="ECO:0000313" key="2">
    <source>
        <dbReference type="EMBL" id="MBA0762881.1"/>
    </source>
</evidence>
<keyword evidence="1" id="KW-1133">Transmembrane helix</keyword>
<gene>
    <name evidence="2" type="ORF">Gotri_012433</name>
</gene>
<protein>
    <submittedName>
        <fullName evidence="2">Uncharacterized protein</fullName>
    </submittedName>
</protein>
<sequence length="36" mass="4158">MSVRILSLICILTLICFLFPVLYQVGMHDLVHLLSR</sequence>
<dbReference type="EMBL" id="JABEZW010000004">
    <property type="protein sequence ID" value="MBA0762881.1"/>
    <property type="molecule type" value="Genomic_DNA"/>
</dbReference>
<evidence type="ECO:0000313" key="3">
    <source>
        <dbReference type="Proteomes" id="UP000593568"/>
    </source>
</evidence>
<keyword evidence="1" id="KW-0472">Membrane</keyword>
<dbReference type="Proteomes" id="UP000593568">
    <property type="component" value="Unassembled WGS sequence"/>
</dbReference>
<dbReference type="AlphaFoldDB" id="A0A7J9DQB9"/>
<evidence type="ECO:0000256" key="1">
    <source>
        <dbReference type="SAM" id="Phobius"/>
    </source>
</evidence>
<comment type="caution">
    <text evidence="2">The sequence shown here is derived from an EMBL/GenBank/DDBJ whole genome shotgun (WGS) entry which is preliminary data.</text>
</comment>
<organism evidence="2 3">
    <name type="scientific">Gossypium trilobum</name>
    <dbReference type="NCBI Taxonomy" id="34281"/>
    <lineage>
        <taxon>Eukaryota</taxon>
        <taxon>Viridiplantae</taxon>
        <taxon>Streptophyta</taxon>
        <taxon>Embryophyta</taxon>
        <taxon>Tracheophyta</taxon>
        <taxon>Spermatophyta</taxon>
        <taxon>Magnoliopsida</taxon>
        <taxon>eudicotyledons</taxon>
        <taxon>Gunneridae</taxon>
        <taxon>Pentapetalae</taxon>
        <taxon>rosids</taxon>
        <taxon>malvids</taxon>
        <taxon>Malvales</taxon>
        <taxon>Malvaceae</taxon>
        <taxon>Malvoideae</taxon>
        <taxon>Gossypium</taxon>
    </lineage>
</organism>
<accession>A0A7J9DQB9</accession>
<proteinExistence type="predicted"/>
<feature type="transmembrane region" description="Helical" evidence="1">
    <location>
        <begin position="6"/>
        <end position="26"/>
    </location>
</feature>
<reference evidence="2 3" key="1">
    <citation type="journal article" date="2019" name="Genome Biol. Evol.">
        <title>Insights into the evolution of the New World diploid cottons (Gossypium, subgenus Houzingenia) based on genome sequencing.</title>
        <authorList>
            <person name="Grover C.E."/>
            <person name="Arick M.A. 2nd"/>
            <person name="Thrash A."/>
            <person name="Conover J.L."/>
            <person name="Sanders W.S."/>
            <person name="Peterson D.G."/>
            <person name="Frelichowski J.E."/>
            <person name="Scheffler J.A."/>
            <person name="Scheffler B.E."/>
            <person name="Wendel J.F."/>
        </authorList>
    </citation>
    <scope>NUCLEOTIDE SEQUENCE [LARGE SCALE GENOMIC DNA]</scope>
    <source>
        <strain evidence="2">8</strain>
        <tissue evidence="2">Leaf</tissue>
    </source>
</reference>
<keyword evidence="3" id="KW-1185">Reference proteome</keyword>
<name>A0A7J9DQB9_9ROSI</name>